<sequence>MITINSYVARSFHCSVAVQLKLIAQGRSKQHFTLCLPMYLDNSTWHTLSNDVKILKREQQCADDTEVRHQEVEIEIGGVKFTLQAQHEWLQQQ</sequence>
<organism evidence="1 2">
    <name type="scientific">Peronospora farinosa</name>
    <dbReference type="NCBI Taxonomy" id="134698"/>
    <lineage>
        <taxon>Eukaryota</taxon>
        <taxon>Sar</taxon>
        <taxon>Stramenopiles</taxon>
        <taxon>Oomycota</taxon>
        <taxon>Peronosporomycetes</taxon>
        <taxon>Peronosporales</taxon>
        <taxon>Peronosporaceae</taxon>
        <taxon>Peronospora</taxon>
    </lineage>
</organism>
<dbReference type="Proteomes" id="UP001159659">
    <property type="component" value="Unassembled WGS sequence"/>
</dbReference>
<evidence type="ECO:0000313" key="1">
    <source>
        <dbReference type="EMBL" id="CAI5721796.1"/>
    </source>
</evidence>
<protein>
    <submittedName>
        <fullName evidence="1">Uncharacterized protein</fullName>
    </submittedName>
</protein>
<reference evidence="1" key="1">
    <citation type="submission" date="2022-12" db="EMBL/GenBank/DDBJ databases">
        <authorList>
            <person name="Webb A."/>
        </authorList>
    </citation>
    <scope>NUCLEOTIDE SEQUENCE</scope>
    <source>
        <strain evidence="1">Pf2</strain>
    </source>
</reference>
<accession>A0AAV0TK83</accession>
<dbReference type="EMBL" id="CANTFK010000663">
    <property type="protein sequence ID" value="CAI5721796.1"/>
    <property type="molecule type" value="Genomic_DNA"/>
</dbReference>
<comment type="caution">
    <text evidence="1">The sequence shown here is derived from an EMBL/GenBank/DDBJ whole genome shotgun (WGS) entry which is preliminary data.</text>
</comment>
<proteinExistence type="predicted"/>
<name>A0AAV0TK83_9STRA</name>
<gene>
    <name evidence="1" type="ORF">PFR002_LOCUS4295</name>
</gene>
<evidence type="ECO:0000313" key="2">
    <source>
        <dbReference type="Proteomes" id="UP001159659"/>
    </source>
</evidence>
<dbReference type="AlphaFoldDB" id="A0AAV0TK83"/>